<dbReference type="InterPro" id="IPR011990">
    <property type="entry name" value="TPR-like_helical_dom_sf"/>
</dbReference>
<evidence type="ECO:0000313" key="4">
    <source>
        <dbReference type="Proteomes" id="UP000587415"/>
    </source>
</evidence>
<dbReference type="AlphaFoldDB" id="A0A7X5YLE2"/>
<keyword evidence="1" id="KW-0812">Transmembrane</keyword>
<dbReference type="EMBL" id="JAATJM010000002">
    <property type="protein sequence ID" value="NJC42101.1"/>
    <property type="molecule type" value="Genomic_DNA"/>
</dbReference>
<reference evidence="3 4" key="1">
    <citation type="submission" date="2020-03" db="EMBL/GenBank/DDBJ databases">
        <title>Genomic Encyclopedia of Type Strains, Phase IV (KMG-IV): sequencing the most valuable type-strain genomes for metagenomic binning, comparative biology and taxonomic classification.</title>
        <authorList>
            <person name="Goeker M."/>
        </authorList>
    </citation>
    <scope>NUCLEOTIDE SEQUENCE [LARGE SCALE GENOMIC DNA]</scope>
    <source>
        <strain evidence="3 4">DSM 4736</strain>
    </source>
</reference>
<dbReference type="InterPro" id="IPR018704">
    <property type="entry name" value="SecYEG/CpoB_TPR"/>
</dbReference>
<accession>A0A7X5YLE2</accession>
<feature type="transmembrane region" description="Helical" evidence="1">
    <location>
        <begin position="23"/>
        <end position="45"/>
    </location>
</feature>
<evidence type="ECO:0000313" key="3">
    <source>
        <dbReference type="EMBL" id="NJC42101.1"/>
    </source>
</evidence>
<dbReference type="SUPFAM" id="SSF48452">
    <property type="entry name" value="TPR-like"/>
    <property type="match status" value="1"/>
</dbReference>
<proteinExistence type="predicted"/>
<comment type="caution">
    <text evidence="3">The sequence shown here is derived from an EMBL/GenBank/DDBJ whole genome shotgun (WGS) entry which is preliminary data.</text>
</comment>
<evidence type="ECO:0000259" key="2">
    <source>
        <dbReference type="Pfam" id="PF09976"/>
    </source>
</evidence>
<keyword evidence="1" id="KW-0472">Membrane</keyword>
<name>A0A7X5YLE2_9CAUL</name>
<dbReference type="Proteomes" id="UP000587415">
    <property type="component" value="Unassembled WGS sequence"/>
</dbReference>
<dbReference type="Pfam" id="PF09976">
    <property type="entry name" value="TPR_21"/>
    <property type="match status" value="1"/>
</dbReference>
<gene>
    <name evidence="3" type="ORF">GGQ87_002396</name>
</gene>
<sequence>MVDVFDQVEEELRSDRYKRLARTWLPVVGGVLLVALIAALAWWGWQKMETSKADKASIAYQRGLESLEANNPVGADAAFRQAAEEGNAAYKALALQHRAGIAVQANRITDAVALFDEAAKTSRDPLIADAASWKAAMLLVDTASLEDIQARLEPLIEEDRPFRAFARYTLAMAQLQHGKVAEARSGLVVLKNSLDTPRELTQGADLTIAAIDSGVAPNLKQIVDAMAAAEAAAAARPAQVGQGAPAAAPAAAPVRP</sequence>
<feature type="domain" description="Ancillary SecYEG translocon subunit/Cell division coordinator CpoB TPR" evidence="2">
    <location>
        <begin position="26"/>
        <end position="154"/>
    </location>
</feature>
<keyword evidence="4" id="KW-1185">Reference proteome</keyword>
<keyword evidence="1" id="KW-1133">Transmembrane helix</keyword>
<evidence type="ECO:0000256" key="1">
    <source>
        <dbReference type="SAM" id="Phobius"/>
    </source>
</evidence>
<organism evidence="3 4">
    <name type="scientific">Brevundimonas alba</name>
    <dbReference type="NCBI Taxonomy" id="74314"/>
    <lineage>
        <taxon>Bacteria</taxon>
        <taxon>Pseudomonadati</taxon>
        <taxon>Pseudomonadota</taxon>
        <taxon>Alphaproteobacteria</taxon>
        <taxon>Caulobacterales</taxon>
        <taxon>Caulobacteraceae</taxon>
        <taxon>Brevundimonas</taxon>
    </lineage>
</organism>
<protein>
    <recommendedName>
        <fullName evidence="2">Ancillary SecYEG translocon subunit/Cell division coordinator CpoB TPR domain-containing protein</fullName>
    </recommendedName>
</protein>
<dbReference type="RefSeq" id="WP_342448357.1">
    <property type="nucleotide sequence ID" value="NZ_JAATJM010000002.1"/>
</dbReference>